<accession>A0A6C0KBD6</accession>
<dbReference type="AlphaFoldDB" id="A0A6C0KBD6"/>
<reference evidence="1" key="1">
    <citation type="journal article" date="2020" name="Nature">
        <title>Giant virus diversity and host interactions through global metagenomics.</title>
        <authorList>
            <person name="Schulz F."/>
            <person name="Roux S."/>
            <person name="Paez-Espino D."/>
            <person name="Jungbluth S."/>
            <person name="Walsh D.A."/>
            <person name="Denef V.J."/>
            <person name="McMahon K.D."/>
            <person name="Konstantinidis K.T."/>
            <person name="Eloe-Fadrosh E.A."/>
            <person name="Kyrpides N.C."/>
            <person name="Woyke T."/>
        </authorList>
    </citation>
    <scope>NUCLEOTIDE SEQUENCE</scope>
    <source>
        <strain evidence="1">GVMAG-S-1102244-55</strain>
    </source>
</reference>
<evidence type="ECO:0000313" key="1">
    <source>
        <dbReference type="EMBL" id="QHU14989.1"/>
    </source>
</evidence>
<protein>
    <submittedName>
        <fullName evidence="1">Uncharacterized protein</fullName>
    </submittedName>
</protein>
<proteinExistence type="predicted"/>
<dbReference type="EMBL" id="MN740848">
    <property type="protein sequence ID" value="QHU14989.1"/>
    <property type="molecule type" value="Genomic_DNA"/>
</dbReference>
<name>A0A6C0KBD6_9ZZZZ</name>
<organism evidence="1">
    <name type="scientific">viral metagenome</name>
    <dbReference type="NCBI Taxonomy" id="1070528"/>
    <lineage>
        <taxon>unclassified sequences</taxon>
        <taxon>metagenomes</taxon>
        <taxon>organismal metagenomes</taxon>
    </lineage>
</organism>
<sequence length="563" mass="63783">MSNLDPDEKNTFDVENYNKEDLIGILNLTGDAPINENKINEKIQLLKYQLRNNSKKDKIFPFLEKARQKLIELFNHFNEQTWEEAYQYDDSEASKVLTEQYQKKENEDKKNLILNWDSNIIGRVAQTKEDKMALQGTVQGDKNPIQRKTIKRIVNFDSHYRQILDPSAVNCSGISDSNPELAVANPQVRLYTSTNYTVNLNQPLLNVVDITVDNVEIPYSWYVFSEDYGTNRFQVEIGVNKTDITITEGNYSSASSLMGAINSALAAHSLDGNINGAIWFNQNNTSINNKVTIEVSQKTTFHWYIEDSKASACTAPFRSSANSLLEPPKPGNKINYNLGWLLGFRTQSTTIEAGTPFTAPSTIDTYGPRYLLLTLDDFNNNKPNKDLISLIDNNTNNFKLPTYYKPQSMNPSIGVSNDSGVLYQPGYVGEDGFECVDVAGPPSGRGCAENDLNYDLISNLTKRQKYSVAQMIQANTTSNRKPRYSSPNSPDILLRIPVNNSPGNSNQIISFKNEKSEETKRVYFGPIKLRKFNIRLLNDKGFEINLNDRDWSFSLIVNQLYQY</sequence>